<evidence type="ECO:0000313" key="2">
    <source>
        <dbReference type="EMBL" id="JAP48924.1"/>
    </source>
</evidence>
<dbReference type="EMBL" id="GEEE01014301">
    <property type="protein sequence ID" value="JAP48924.1"/>
    <property type="molecule type" value="Transcribed_RNA"/>
</dbReference>
<gene>
    <name evidence="2" type="ORF">TR117240</name>
</gene>
<sequence>MRKRAQLLVTSSTCTTYTTWPPKHKHQDFTQQGVERLTSHMCEIARGHVKKEPSQPDSQTTSQPLHTTHIGLTARSECNCQLATFQPRHSTLPHSLLLPHLSPVS</sequence>
<organism evidence="2">
    <name type="scientific">Schistocephalus solidus</name>
    <name type="common">Tapeworm</name>
    <dbReference type="NCBI Taxonomy" id="70667"/>
    <lineage>
        <taxon>Eukaryota</taxon>
        <taxon>Metazoa</taxon>
        <taxon>Spiralia</taxon>
        <taxon>Lophotrochozoa</taxon>
        <taxon>Platyhelminthes</taxon>
        <taxon>Cestoda</taxon>
        <taxon>Eucestoda</taxon>
        <taxon>Diphyllobothriidea</taxon>
        <taxon>Diphyllobothriidae</taxon>
        <taxon>Schistocephalus</taxon>
    </lineage>
</organism>
<accession>A0A0X3PAH4</accession>
<protein>
    <submittedName>
        <fullName evidence="2">Uncharacterized protein</fullName>
    </submittedName>
</protein>
<reference evidence="2" key="1">
    <citation type="submission" date="2016-01" db="EMBL/GenBank/DDBJ databases">
        <title>Reference transcriptome for the parasite Schistocephalus solidus: insights into the molecular evolution of parasitism.</title>
        <authorList>
            <person name="Hebert F.O."/>
            <person name="Grambauer S."/>
            <person name="Barber I."/>
            <person name="Landry C.R."/>
            <person name="Aubin-Horth N."/>
        </authorList>
    </citation>
    <scope>NUCLEOTIDE SEQUENCE</scope>
</reference>
<evidence type="ECO:0000256" key="1">
    <source>
        <dbReference type="SAM" id="MobiDB-lite"/>
    </source>
</evidence>
<dbReference type="AlphaFoldDB" id="A0A0X3PAH4"/>
<name>A0A0X3PAH4_SCHSO</name>
<proteinExistence type="predicted"/>
<feature type="compositionally biased region" description="Polar residues" evidence="1">
    <location>
        <begin position="55"/>
        <end position="66"/>
    </location>
</feature>
<feature type="region of interest" description="Disordered" evidence="1">
    <location>
        <begin position="46"/>
        <end position="68"/>
    </location>
</feature>